<dbReference type="AlphaFoldDB" id="A0A3M7QGM9"/>
<accession>A0A3M7QGM9</accession>
<organism evidence="2 3">
    <name type="scientific">Brachionus plicatilis</name>
    <name type="common">Marine rotifer</name>
    <name type="synonym">Brachionus muelleri</name>
    <dbReference type="NCBI Taxonomy" id="10195"/>
    <lineage>
        <taxon>Eukaryota</taxon>
        <taxon>Metazoa</taxon>
        <taxon>Spiralia</taxon>
        <taxon>Gnathifera</taxon>
        <taxon>Rotifera</taxon>
        <taxon>Eurotatoria</taxon>
        <taxon>Monogononta</taxon>
        <taxon>Pseudotrocha</taxon>
        <taxon>Ploima</taxon>
        <taxon>Brachionidae</taxon>
        <taxon>Brachionus</taxon>
    </lineage>
</organism>
<proteinExistence type="predicted"/>
<sequence length="229" mass="26182">MSFYFLYAFCSSTLPFLDSSSTIPVAKGRVEKESRKTKFFDFQLVIDPKLFIYKQAKINTPGANCRSTVPSPQLTHRKLACSMSNSFKNYSLRARRSLTPLDTSNPNFNKSVSPVRPSAVKARTASAKPAATKKTPAAKYSSGSRSIENRDREIERLNRLLDGGRSFEAVSMEANMKNSERLLAHQNMQEKNHELERQLQELLRNDTKRSDRDFSQCQIILFYLIINIW</sequence>
<protein>
    <submittedName>
        <fullName evidence="2">Uncharacterized protein</fullName>
    </submittedName>
</protein>
<keyword evidence="3" id="KW-1185">Reference proteome</keyword>
<dbReference type="STRING" id="10195.A0A3M7QGM9"/>
<evidence type="ECO:0000313" key="3">
    <source>
        <dbReference type="Proteomes" id="UP000276133"/>
    </source>
</evidence>
<evidence type="ECO:0000256" key="1">
    <source>
        <dbReference type="SAM" id="MobiDB-lite"/>
    </source>
</evidence>
<feature type="compositionally biased region" description="Polar residues" evidence="1">
    <location>
        <begin position="100"/>
        <end position="112"/>
    </location>
</feature>
<dbReference type="OrthoDB" id="10254663at2759"/>
<feature type="region of interest" description="Disordered" evidence="1">
    <location>
        <begin position="99"/>
        <end position="147"/>
    </location>
</feature>
<feature type="compositionally biased region" description="Low complexity" evidence="1">
    <location>
        <begin position="119"/>
        <end position="139"/>
    </location>
</feature>
<dbReference type="EMBL" id="REGN01006167">
    <property type="protein sequence ID" value="RNA10530.1"/>
    <property type="molecule type" value="Genomic_DNA"/>
</dbReference>
<gene>
    <name evidence="2" type="ORF">BpHYR1_027395</name>
</gene>
<comment type="caution">
    <text evidence="2">The sequence shown here is derived from an EMBL/GenBank/DDBJ whole genome shotgun (WGS) entry which is preliminary data.</text>
</comment>
<dbReference type="Proteomes" id="UP000276133">
    <property type="component" value="Unassembled WGS sequence"/>
</dbReference>
<reference evidence="2 3" key="1">
    <citation type="journal article" date="2018" name="Sci. Rep.">
        <title>Genomic signatures of local adaptation to the degree of environmental predictability in rotifers.</title>
        <authorList>
            <person name="Franch-Gras L."/>
            <person name="Hahn C."/>
            <person name="Garcia-Roger E.M."/>
            <person name="Carmona M.J."/>
            <person name="Serra M."/>
            <person name="Gomez A."/>
        </authorList>
    </citation>
    <scope>NUCLEOTIDE SEQUENCE [LARGE SCALE GENOMIC DNA]</scope>
    <source>
        <strain evidence="2">HYR1</strain>
    </source>
</reference>
<evidence type="ECO:0000313" key="2">
    <source>
        <dbReference type="EMBL" id="RNA10530.1"/>
    </source>
</evidence>
<name>A0A3M7QGM9_BRAPC</name>